<organism evidence="1 2">
    <name type="scientific">Aureobasidium pullulans</name>
    <name type="common">Black yeast</name>
    <name type="synonym">Pullularia pullulans</name>
    <dbReference type="NCBI Taxonomy" id="5580"/>
    <lineage>
        <taxon>Eukaryota</taxon>
        <taxon>Fungi</taxon>
        <taxon>Dikarya</taxon>
        <taxon>Ascomycota</taxon>
        <taxon>Pezizomycotina</taxon>
        <taxon>Dothideomycetes</taxon>
        <taxon>Dothideomycetidae</taxon>
        <taxon>Dothideales</taxon>
        <taxon>Saccotheciaceae</taxon>
        <taxon>Aureobasidium</taxon>
    </lineage>
</organism>
<gene>
    <name evidence="1" type="ORF">D6D10_08670</name>
</gene>
<evidence type="ECO:0000313" key="2">
    <source>
        <dbReference type="Proteomes" id="UP000308953"/>
    </source>
</evidence>
<dbReference type="Pfam" id="PF06089">
    <property type="entry name" value="Asparaginase_II"/>
    <property type="match status" value="1"/>
</dbReference>
<dbReference type="InterPro" id="IPR010349">
    <property type="entry name" value="Asparaginase_II"/>
</dbReference>
<accession>A0A4S9EAC9</accession>
<sequence length="313" mass="34637">MSLPSTLWKSTSLSWRPIAIDTRTIGCQTSPSSHHTEMLLCVVPIARKQYGLNRRAAILKLLGTTEKTLQCEGHPSLFHTVNHERVECDFSPGPLMDDCSGEHAGMIAGTKALGADATDYHLPHYHITCSHFANSMGCRWLQPFYSRFATQGLQIPIRSLLKLLIHPKNQHPLCVGKRMQCPVYPTRRSLTRKCLLVKITFALLLAERLAIISLANSERMGAMDSTEYLGARGFIDVAVKVEDGSVEIACAVVPKLLERLQISTVGMREKLRNYRCFERSNTAGVVTGKAHFPPVLLKTPTLSPALDSRGHPG</sequence>
<reference evidence="1 2" key="1">
    <citation type="submission" date="2018-10" db="EMBL/GenBank/DDBJ databases">
        <title>Fifty Aureobasidium pullulans genomes reveal a recombining polyextremotolerant generalist.</title>
        <authorList>
            <person name="Gostincar C."/>
            <person name="Turk M."/>
            <person name="Zajc J."/>
            <person name="Gunde-Cimerman N."/>
        </authorList>
    </citation>
    <scope>NUCLEOTIDE SEQUENCE [LARGE SCALE GENOMIC DNA]</scope>
    <source>
        <strain evidence="1 2">EXF-9785</strain>
    </source>
</reference>
<comment type="caution">
    <text evidence="1">The sequence shown here is derived from an EMBL/GenBank/DDBJ whole genome shotgun (WGS) entry which is preliminary data.</text>
</comment>
<dbReference type="PANTHER" id="PTHR42110">
    <property type="entry name" value="L-ASPARAGINASE, PUTATIVE (AFU_ORTHOLOGUE AFUA_3G11890)-RELATED"/>
    <property type="match status" value="1"/>
</dbReference>
<protein>
    <submittedName>
        <fullName evidence="1">Uncharacterized protein</fullName>
    </submittedName>
</protein>
<dbReference type="AlphaFoldDB" id="A0A4S9EAC9"/>
<dbReference type="Proteomes" id="UP000308953">
    <property type="component" value="Unassembled WGS sequence"/>
</dbReference>
<name>A0A4S9EAC9_AURPU</name>
<dbReference type="PANTHER" id="PTHR42110:SF1">
    <property type="entry name" value="L-ASPARAGINASE, PUTATIVE (AFU_ORTHOLOGUE AFUA_3G11890)-RELATED"/>
    <property type="match status" value="1"/>
</dbReference>
<evidence type="ECO:0000313" key="1">
    <source>
        <dbReference type="EMBL" id="THX30363.1"/>
    </source>
</evidence>
<proteinExistence type="predicted"/>
<dbReference type="EMBL" id="QZAV01000308">
    <property type="protein sequence ID" value="THX30363.1"/>
    <property type="molecule type" value="Genomic_DNA"/>
</dbReference>